<sequence length="515" mass="56571">MDFNSLLSIVTFLPMAAALIMALFLRGDDAMAQQNAKWLALAATTATFIISLAILFEFDPDQTGFQLVEEREWLLGLTYKLGVDGISVLFVMLTTFLMPLVIAACWDVTHRVKDYMIALLILETLMIGVFVALDLVLFYLFFEAGLIPMFLIIGIWGGANRIYASFKFFLYTFLGSVLMLVAMVAMYIDAGTTDIPSLLQHQFDAGPISLLGWQIAGGMQMLLWLAFFASFAVKMPMWPVHTWLPDAHVQAPTAGSVVLAAILLKMGGYGFLRFSLPMFPVASDIMAPLVMWLSVIAIIYTSLVAMVQDDMKKLIAYSSVAHMGFVTMGIFAANQQGVDGAIFQMISHGFISGALFLCVGVIYDRMHTRDIEAYGGLVTRMPAYALVFMLFTMANVGLPGTSGFVGEFLTLVGVFQVNTWIGVLAATGVILSAGYALWLYRRVVFGDLIKESLKSITDMTRRERMIFAPLIVMTLLLGVYPSLVTDIIGPSVEALLTNYDVALAQHVPDTQVASH</sequence>
<evidence type="ECO:0000256" key="3">
    <source>
        <dbReference type="ARBA" id="ARBA00009025"/>
    </source>
</evidence>
<organism evidence="10 11">
    <name type="scientific">Rhodophyticola porphyridii</name>
    <dbReference type="NCBI Taxonomy" id="1852017"/>
    <lineage>
        <taxon>Bacteria</taxon>
        <taxon>Pseudomonadati</taxon>
        <taxon>Pseudomonadota</taxon>
        <taxon>Alphaproteobacteria</taxon>
        <taxon>Rhodobacterales</taxon>
        <taxon>Roseobacteraceae</taxon>
        <taxon>Rhodophyticola</taxon>
    </lineage>
</organism>
<comment type="function">
    <text evidence="1">NDH-1 shuttles electrons from NADH, via FMN and iron-sulfur (Fe-S) centers, to quinones in the respiratory chain. The immediate electron acceptor for the enzyme in this species is believed to be ubiquinone. Couples the redox reaction to proton translocation (for every two electrons transferred, four hydrogen ions are translocated across the cytoplasmic membrane), and thus conserves the redox energy in a proton gradient.</text>
</comment>
<dbReference type="GO" id="GO:0048039">
    <property type="term" value="F:ubiquinone binding"/>
    <property type="evidence" value="ECO:0007669"/>
    <property type="project" value="TreeGrafter"/>
</dbReference>
<evidence type="ECO:0000256" key="1">
    <source>
        <dbReference type="ARBA" id="ARBA00002378"/>
    </source>
</evidence>
<feature type="transmembrane region" description="Helical" evidence="8">
    <location>
        <begin position="168"/>
        <end position="188"/>
    </location>
</feature>
<evidence type="ECO:0000256" key="4">
    <source>
        <dbReference type="ARBA" id="ARBA00022692"/>
    </source>
</evidence>
<feature type="transmembrane region" description="Helical" evidence="8">
    <location>
        <begin position="345"/>
        <end position="363"/>
    </location>
</feature>
<feature type="transmembrane region" description="Helical" evidence="8">
    <location>
        <begin position="417"/>
        <end position="440"/>
    </location>
</feature>
<dbReference type="Proteomes" id="UP000281343">
    <property type="component" value="Unassembled WGS sequence"/>
</dbReference>
<dbReference type="Pfam" id="PF00361">
    <property type="entry name" value="Proton_antipo_M"/>
    <property type="match status" value="1"/>
</dbReference>
<dbReference type="PANTHER" id="PTHR43507">
    <property type="entry name" value="NADH-UBIQUINONE OXIDOREDUCTASE CHAIN 4"/>
    <property type="match status" value="1"/>
</dbReference>
<feature type="transmembrane region" description="Helical" evidence="8">
    <location>
        <begin position="38"/>
        <end position="56"/>
    </location>
</feature>
<name>A0A3L9Y2C2_9RHOB</name>
<feature type="transmembrane region" description="Helical" evidence="8">
    <location>
        <begin position="285"/>
        <end position="307"/>
    </location>
</feature>
<dbReference type="NCBIfam" id="NF004501">
    <property type="entry name" value="PRK05846.1-5"/>
    <property type="match status" value="1"/>
</dbReference>
<feature type="transmembrane region" description="Helical" evidence="8">
    <location>
        <begin position="139"/>
        <end position="156"/>
    </location>
</feature>
<keyword evidence="4 7" id="KW-0812">Transmembrane</keyword>
<feature type="transmembrane region" description="Helical" evidence="8">
    <location>
        <begin position="208"/>
        <end position="233"/>
    </location>
</feature>
<dbReference type="GO" id="GO:0015990">
    <property type="term" value="P:electron transport coupled proton transport"/>
    <property type="evidence" value="ECO:0007669"/>
    <property type="project" value="TreeGrafter"/>
</dbReference>
<dbReference type="GO" id="GO:0012505">
    <property type="term" value="C:endomembrane system"/>
    <property type="evidence" value="ECO:0007669"/>
    <property type="project" value="UniProtKB-SubCell"/>
</dbReference>
<evidence type="ECO:0000256" key="8">
    <source>
        <dbReference type="SAM" id="Phobius"/>
    </source>
</evidence>
<feature type="transmembrane region" description="Helical" evidence="8">
    <location>
        <begin position="6"/>
        <end position="26"/>
    </location>
</feature>
<dbReference type="GO" id="GO:0016020">
    <property type="term" value="C:membrane"/>
    <property type="evidence" value="ECO:0007669"/>
    <property type="project" value="UniProtKB-SubCell"/>
</dbReference>
<evidence type="ECO:0000313" key="10">
    <source>
        <dbReference type="EMBL" id="RMA42971.1"/>
    </source>
</evidence>
<accession>A0A3L9Y2C2</accession>
<keyword evidence="5 8" id="KW-1133">Transmembrane helix</keyword>
<evidence type="ECO:0000256" key="7">
    <source>
        <dbReference type="RuleBase" id="RU000320"/>
    </source>
</evidence>
<keyword evidence="6 8" id="KW-0472">Membrane</keyword>
<dbReference type="AlphaFoldDB" id="A0A3L9Y2C2"/>
<dbReference type="OrthoDB" id="9768329at2"/>
<comment type="subcellular location">
    <subcellularLocation>
        <location evidence="2">Endomembrane system</location>
        <topology evidence="2">Multi-pass membrane protein</topology>
    </subcellularLocation>
    <subcellularLocation>
        <location evidence="7">Membrane</location>
        <topology evidence="7">Multi-pass membrane protein</topology>
    </subcellularLocation>
</comment>
<dbReference type="EMBL" id="RCNT01000002">
    <property type="protein sequence ID" value="RMA42971.1"/>
    <property type="molecule type" value="Genomic_DNA"/>
</dbReference>
<evidence type="ECO:0000313" key="11">
    <source>
        <dbReference type="Proteomes" id="UP000281343"/>
    </source>
</evidence>
<feature type="domain" description="NADH:quinone oxidoreductase/Mrp antiporter transmembrane" evidence="9">
    <location>
        <begin position="132"/>
        <end position="429"/>
    </location>
</feature>
<dbReference type="PANTHER" id="PTHR43507:SF1">
    <property type="entry name" value="NADH-UBIQUINONE OXIDOREDUCTASE CHAIN 4"/>
    <property type="match status" value="1"/>
</dbReference>
<dbReference type="PRINTS" id="PR01437">
    <property type="entry name" value="NUOXDRDTASE4"/>
</dbReference>
<dbReference type="GO" id="GO:0003954">
    <property type="term" value="F:NADH dehydrogenase activity"/>
    <property type="evidence" value="ECO:0007669"/>
    <property type="project" value="TreeGrafter"/>
</dbReference>
<evidence type="ECO:0000256" key="5">
    <source>
        <dbReference type="ARBA" id="ARBA00022989"/>
    </source>
</evidence>
<evidence type="ECO:0000256" key="2">
    <source>
        <dbReference type="ARBA" id="ARBA00004127"/>
    </source>
</evidence>
<evidence type="ECO:0000256" key="6">
    <source>
        <dbReference type="ARBA" id="ARBA00023136"/>
    </source>
</evidence>
<dbReference type="NCBIfam" id="NF004499">
    <property type="entry name" value="PRK05846.1-3"/>
    <property type="match status" value="1"/>
</dbReference>
<feature type="transmembrane region" description="Helical" evidence="8">
    <location>
        <begin position="314"/>
        <end position="333"/>
    </location>
</feature>
<evidence type="ECO:0000259" key="9">
    <source>
        <dbReference type="Pfam" id="PF00361"/>
    </source>
</evidence>
<feature type="transmembrane region" description="Helical" evidence="8">
    <location>
        <begin position="383"/>
        <end position="405"/>
    </location>
</feature>
<feature type="transmembrane region" description="Helical" evidence="8">
    <location>
        <begin position="254"/>
        <end position="273"/>
    </location>
</feature>
<gene>
    <name evidence="10" type="ORF">D9R08_04805</name>
</gene>
<protein>
    <submittedName>
        <fullName evidence="10">NADH-quinone oxidoreductase subunit M</fullName>
        <ecNumber evidence="10">1.6.5.11</ecNumber>
    </submittedName>
</protein>
<dbReference type="NCBIfam" id="TIGR01972">
    <property type="entry name" value="NDH_I_M"/>
    <property type="match status" value="1"/>
</dbReference>
<dbReference type="InterPro" id="IPR003918">
    <property type="entry name" value="NADH_UbQ_OxRdtase"/>
</dbReference>
<comment type="caution">
    <text evidence="10">The sequence shown here is derived from an EMBL/GenBank/DDBJ whole genome shotgun (WGS) entry which is preliminary data.</text>
</comment>
<dbReference type="GO" id="GO:0042773">
    <property type="term" value="P:ATP synthesis coupled electron transport"/>
    <property type="evidence" value="ECO:0007669"/>
    <property type="project" value="InterPro"/>
</dbReference>
<proteinExistence type="inferred from homology"/>
<dbReference type="EC" id="1.6.5.11" evidence="10"/>
<dbReference type="RefSeq" id="WP_121896908.1">
    <property type="nucleotide sequence ID" value="NZ_CP159473.1"/>
</dbReference>
<comment type="similarity">
    <text evidence="3">Belongs to the complex I subunit 4 family.</text>
</comment>
<dbReference type="GO" id="GO:0008137">
    <property type="term" value="F:NADH dehydrogenase (ubiquinone) activity"/>
    <property type="evidence" value="ECO:0007669"/>
    <property type="project" value="InterPro"/>
</dbReference>
<keyword evidence="10" id="KW-0560">Oxidoreductase</keyword>
<dbReference type="InterPro" id="IPR010227">
    <property type="entry name" value="NADH_Q_OxRdtase_chainM/4"/>
</dbReference>
<dbReference type="InterPro" id="IPR001750">
    <property type="entry name" value="ND/Mrp_TM"/>
</dbReference>
<reference evidence="10 11" key="1">
    <citation type="submission" date="2018-10" db="EMBL/GenBank/DDBJ databases">
        <authorList>
            <person name="Jung H.S."/>
            <person name="Jeon C.O."/>
        </authorList>
    </citation>
    <scope>NUCLEOTIDE SEQUENCE [LARGE SCALE GENOMIC DNA]</scope>
    <source>
        <strain evidence="10 11">MA-7-27</strain>
    </source>
</reference>
<feature type="transmembrane region" description="Helical" evidence="8">
    <location>
        <begin position="86"/>
        <end position="108"/>
    </location>
</feature>
<feature type="transmembrane region" description="Helical" evidence="8">
    <location>
        <begin position="465"/>
        <end position="483"/>
    </location>
</feature>
<keyword evidence="11" id="KW-1185">Reference proteome</keyword>
<feature type="transmembrane region" description="Helical" evidence="8">
    <location>
        <begin position="115"/>
        <end position="133"/>
    </location>
</feature>